<dbReference type="KEGG" id="psco:LY89DRAFT_788365"/>
<gene>
    <name evidence="3" type="ORF">LY89DRAFT_788365</name>
</gene>
<keyword evidence="2" id="KW-0812">Transmembrane</keyword>
<feature type="compositionally biased region" description="Polar residues" evidence="1">
    <location>
        <begin position="506"/>
        <end position="524"/>
    </location>
</feature>
<accession>A0A132BAA6</accession>
<keyword evidence="2" id="KW-1133">Transmembrane helix</keyword>
<organism evidence="3 4">
    <name type="scientific">Mollisia scopiformis</name>
    <name type="common">Conifer needle endophyte fungus</name>
    <name type="synonym">Phialocephala scopiformis</name>
    <dbReference type="NCBI Taxonomy" id="149040"/>
    <lineage>
        <taxon>Eukaryota</taxon>
        <taxon>Fungi</taxon>
        <taxon>Dikarya</taxon>
        <taxon>Ascomycota</taxon>
        <taxon>Pezizomycotina</taxon>
        <taxon>Leotiomycetes</taxon>
        <taxon>Helotiales</taxon>
        <taxon>Mollisiaceae</taxon>
        <taxon>Mollisia</taxon>
    </lineage>
</organism>
<protein>
    <submittedName>
        <fullName evidence="3">Uncharacterized protein</fullName>
    </submittedName>
</protein>
<feature type="transmembrane region" description="Helical" evidence="2">
    <location>
        <begin position="141"/>
        <end position="166"/>
    </location>
</feature>
<dbReference type="EMBL" id="KQ947433">
    <property type="protein sequence ID" value="KUJ08929.1"/>
    <property type="molecule type" value="Genomic_DNA"/>
</dbReference>
<evidence type="ECO:0000256" key="2">
    <source>
        <dbReference type="SAM" id="Phobius"/>
    </source>
</evidence>
<name>A0A132BAA6_MOLSC</name>
<dbReference type="InParanoid" id="A0A132BAA6"/>
<keyword evidence="2" id="KW-0472">Membrane</keyword>
<dbReference type="RefSeq" id="XP_018063284.1">
    <property type="nucleotide sequence ID" value="XM_018223161.1"/>
</dbReference>
<feature type="region of interest" description="Disordered" evidence="1">
    <location>
        <begin position="500"/>
        <end position="524"/>
    </location>
</feature>
<feature type="transmembrane region" description="Helical" evidence="2">
    <location>
        <begin position="685"/>
        <end position="707"/>
    </location>
</feature>
<evidence type="ECO:0000256" key="1">
    <source>
        <dbReference type="SAM" id="MobiDB-lite"/>
    </source>
</evidence>
<feature type="transmembrane region" description="Helical" evidence="2">
    <location>
        <begin position="74"/>
        <end position="99"/>
    </location>
</feature>
<feature type="transmembrane region" description="Helical" evidence="2">
    <location>
        <begin position="204"/>
        <end position="225"/>
    </location>
</feature>
<sequence>MEFLDLSKRRTRNSSIPLAQYPENTESESSREVDAFLGQRVAQIASDARETKPGRGDKVLDEHGQPAAPLFRSWFVLILVLSYAIPAVLAWVITCILSFRPISGPKQYGVIYDPDSSYYGGYAEVGNSYVRSEEWFRAARVIQSIVSVLTIPLTSAVCSSAAVIFVQHHRSTPRLTIRQLITLADRGWVGPGTFGRLAISWRRYGSSFLLLAIFLTILGGILSPLQQLFLSSKTIKTPTFFQSVNSLFDIADPFLSYYQDREDLVTTVTRNALMSATNGEPQSQLWQGSGTSCNMTEIAALVRADSFTLPANCGNGNTLGNISSLADPFLAQLPNGYSTGLIRQYIPRFNSTARYENISATEYPSGCSQIPGAFYVQYTYVTQPNTTDVAGWNVEACMPTDMSKSPWMETRDRQDFTETLYLNISIYGGLTQSGTPVGGSMFRITLDTTGGYFELPNYMNGQVPGSLLTTIPNNMCGAGTDCLTEGSTTAPNGTIYEIFGPYDPNDPTTGNTKRDSSTIYNTKESNSSASAEMVVNKGPLLTTALALFGSGSFLADRIAHPEAYIGINYTRASDTGIYDPANVGACIDLFPMGLLFAELDTSNGGASSCISNTDYGSNGDDRLGTVMASWINNFLGDTGRLSSIFTAAGFLANQAWMSSNGISSGSLIIHFDFGADTQVPTISHAGIIIISTLLALYLVSLFIIALYTSLSPRWTNQLDAFAMMQIGAAMSDKISLMVMTRQSHTNILDEAPGWIGDVADEHEKVGRLGLGARRRLDPKRLYGCDTWVD</sequence>
<evidence type="ECO:0000313" key="4">
    <source>
        <dbReference type="Proteomes" id="UP000070700"/>
    </source>
</evidence>
<dbReference type="GeneID" id="28832887"/>
<dbReference type="OrthoDB" id="5381672at2759"/>
<reference evidence="3 4" key="1">
    <citation type="submission" date="2015-10" db="EMBL/GenBank/DDBJ databases">
        <title>Full genome of DAOMC 229536 Phialocephala scopiformis, a fungal endophyte of spruce producing the potent anti-insectan compound rugulosin.</title>
        <authorList>
            <consortium name="DOE Joint Genome Institute"/>
            <person name="Walker A.K."/>
            <person name="Frasz S.L."/>
            <person name="Seifert K.A."/>
            <person name="Miller J.D."/>
            <person name="Mondo S.J."/>
            <person name="Labutti K."/>
            <person name="Lipzen A."/>
            <person name="Dockter R."/>
            <person name="Kennedy M."/>
            <person name="Grigoriev I.V."/>
            <person name="Spatafora J.W."/>
        </authorList>
    </citation>
    <scope>NUCLEOTIDE SEQUENCE [LARGE SCALE GENOMIC DNA]</scope>
    <source>
        <strain evidence="3 4">CBS 120377</strain>
    </source>
</reference>
<proteinExistence type="predicted"/>
<keyword evidence="4" id="KW-1185">Reference proteome</keyword>
<evidence type="ECO:0000313" key="3">
    <source>
        <dbReference type="EMBL" id="KUJ08929.1"/>
    </source>
</evidence>
<dbReference type="Proteomes" id="UP000070700">
    <property type="component" value="Unassembled WGS sequence"/>
</dbReference>
<dbReference type="AlphaFoldDB" id="A0A132BAA6"/>